<evidence type="ECO:0000313" key="2">
    <source>
        <dbReference type="Proteomes" id="UP000584642"/>
    </source>
</evidence>
<organism evidence="1 2">
    <name type="scientific">Azospirillum oleiclasticum</name>
    <dbReference type="NCBI Taxonomy" id="2735135"/>
    <lineage>
        <taxon>Bacteria</taxon>
        <taxon>Pseudomonadati</taxon>
        <taxon>Pseudomonadota</taxon>
        <taxon>Alphaproteobacteria</taxon>
        <taxon>Rhodospirillales</taxon>
        <taxon>Azospirillaceae</taxon>
        <taxon>Azospirillum</taxon>
    </lineage>
</organism>
<protein>
    <submittedName>
        <fullName evidence="1">Addiction module protein</fullName>
    </submittedName>
</protein>
<dbReference type="Proteomes" id="UP000584642">
    <property type="component" value="Unassembled WGS sequence"/>
</dbReference>
<name>A0ABX2T8R5_9PROT</name>
<gene>
    <name evidence="1" type="ORF">HND93_05050</name>
</gene>
<comment type="caution">
    <text evidence="1">The sequence shown here is derived from an EMBL/GenBank/DDBJ whole genome shotgun (WGS) entry which is preliminary data.</text>
</comment>
<proteinExistence type="predicted"/>
<dbReference type="EMBL" id="JABFDB010000001">
    <property type="protein sequence ID" value="NYZ19070.1"/>
    <property type="molecule type" value="Genomic_DNA"/>
</dbReference>
<keyword evidence="2" id="KW-1185">Reference proteome</keyword>
<accession>A0ABX2T8R5</accession>
<sequence>MATVEFRHLSTQERLDLIGEIWESLGDSDVPAPVDLRAELDRRNIAFPDERKRAVSRLEVRAKTRPARG</sequence>
<dbReference type="RefSeq" id="WP_180280751.1">
    <property type="nucleotide sequence ID" value="NZ_JABFDB010000001.1"/>
</dbReference>
<evidence type="ECO:0000313" key="1">
    <source>
        <dbReference type="EMBL" id="NYZ19070.1"/>
    </source>
</evidence>
<dbReference type="Pfam" id="PF09720">
    <property type="entry name" value="Unstab_antitox"/>
    <property type="match status" value="1"/>
</dbReference>
<dbReference type="NCBIfam" id="TIGR02574">
    <property type="entry name" value="stabl_TIGR02574"/>
    <property type="match status" value="1"/>
</dbReference>
<dbReference type="InterPro" id="IPR013406">
    <property type="entry name" value="CHP02574_addiction_mod"/>
</dbReference>
<reference evidence="1 2" key="1">
    <citation type="submission" date="2020-05" db="EMBL/GenBank/DDBJ databases">
        <title>Azospirillum oleiclasticum sp. nov, a nitrogen-fixing and heavy crude oil-emulsifying bacterium isolated from the crude oil of Yumen Oilfield.</title>
        <authorList>
            <person name="Wu D."/>
            <person name="Cai M."/>
            <person name="Zhang X."/>
        </authorList>
    </citation>
    <scope>NUCLEOTIDE SEQUENCE [LARGE SCALE GENOMIC DNA]</scope>
    <source>
        <strain evidence="1 2">ROY-1-1-2</strain>
    </source>
</reference>